<keyword evidence="4" id="KW-1185">Reference proteome</keyword>
<organism evidence="3 4">
    <name type="scientific">Klenkia taihuensis</name>
    <dbReference type="NCBI Taxonomy" id="1225127"/>
    <lineage>
        <taxon>Bacteria</taxon>
        <taxon>Bacillati</taxon>
        <taxon>Actinomycetota</taxon>
        <taxon>Actinomycetes</taxon>
        <taxon>Geodermatophilales</taxon>
        <taxon>Geodermatophilaceae</taxon>
        <taxon>Klenkia</taxon>
    </lineage>
</organism>
<evidence type="ECO:0000313" key="3">
    <source>
        <dbReference type="EMBL" id="SFC22589.1"/>
    </source>
</evidence>
<dbReference type="STRING" id="1225127.SAMN05661030_0424"/>
<reference evidence="4" key="1">
    <citation type="submission" date="2016-10" db="EMBL/GenBank/DDBJ databases">
        <authorList>
            <person name="Varghese N."/>
            <person name="Submissions S."/>
        </authorList>
    </citation>
    <scope>NUCLEOTIDE SEQUENCE [LARGE SCALE GENOMIC DNA]</scope>
    <source>
        <strain evidence="4">DSM 45962</strain>
    </source>
</reference>
<feature type="domain" description="DUF4232" evidence="2">
    <location>
        <begin position="105"/>
        <end position="239"/>
    </location>
</feature>
<feature type="compositionally biased region" description="Low complexity" evidence="1">
    <location>
        <begin position="51"/>
        <end position="89"/>
    </location>
</feature>
<dbReference type="Pfam" id="PF14016">
    <property type="entry name" value="DUF4232"/>
    <property type="match status" value="1"/>
</dbReference>
<gene>
    <name evidence="3" type="ORF">SAMN05661030_0424</name>
</gene>
<dbReference type="AlphaFoldDB" id="A0A1I1HEK5"/>
<evidence type="ECO:0000313" key="4">
    <source>
        <dbReference type="Proteomes" id="UP000199022"/>
    </source>
</evidence>
<dbReference type="EMBL" id="FOMD01000001">
    <property type="protein sequence ID" value="SFC22589.1"/>
    <property type="molecule type" value="Genomic_DNA"/>
</dbReference>
<protein>
    <recommendedName>
        <fullName evidence="2">DUF4232 domain-containing protein</fullName>
    </recommendedName>
</protein>
<sequence length="243" mass="23867">MVTSAQVRAVVARGNMVVMTNSTKRLALPVLLAAGVLTSACSFSGGTEDAAAATGSGTSASSAPASTPAATTTAAAPTSSSAAAVTAAPESGDPQPTAAGDPDRCHTSELAGSLSEGDAAAGNRYATLTLTNTGGEVCTVYGYGGIGLVGPGGSVVPSTQERVPAQDGSGGRRTTLQPGDSVSAQLHWTVVATGPEPTTGQCEPTPSELTVIPPNETDSLSVAWTFGPVCSMGEIEQTPYAPA</sequence>
<feature type="region of interest" description="Disordered" evidence="1">
    <location>
        <begin position="51"/>
        <end position="117"/>
    </location>
</feature>
<dbReference type="Proteomes" id="UP000199022">
    <property type="component" value="Unassembled WGS sequence"/>
</dbReference>
<evidence type="ECO:0000256" key="1">
    <source>
        <dbReference type="SAM" id="MobiDB-lite"/>
    </source>
</evidence>
<proteinExistence type="predicted"/>
<dbReference type="InterPro" id="IPR025326">
    <property type="entry name" value="DUF4232"/>
</dbReference>
<accession>A0A1I1HEK5</accession>
<evidence type="ECO:0000259" key="2">
    <source>
        <dbReference type="Pfam" id="PF14016"/>
    </source>
</evidence>
<name>A0A1I1HEK5_9ACTN</name>